<feature type="transmembrane region" description="Helical" evidence="7">
    <location>
        <begin position="1191"/>
        <end position="1219"/>
    </location>
</feature>
<evidence type="ECO:0008006" key="10">
    <source>
        <dbReference type="Google" id="ProtNLM"/>
    </source>
</evidence>
<feature type="compositionally biased region" description="Basic and acidic residues" evidence="6">
    <location>
        <begin position="590"/>
        <end position="609"/>
    </location>
</feature>
<name>A0AAD7HE00_9AGAR</name>
<feature type="compositionally biased region" description="Polar residues" evidence="6">
    <location>
        <begin position="192"/>
        <end position="201"/>
    </location>
</feature>
<feature type="region of interest" description="Disordered" evidence="6">
    <location>
        <begin position="1415"/>
        <end position="1488"/>
    </location>
</feature>
<feature type="region of interest" description="Disordered" evidence="6">
    <location>
        <begin position="680"/>
        <end position="736"/>
    </location>
</feature>
<dbReference type="InterPro" id="IPR029058">
    <property type="entry name" value="AB_hydrolase_fold"/>
</dbReference>
<organism evidence="8 9">
    <name type="scientific">Mycena metata</name>
    <dbReference type="NCBI Taxonomy" id="1033252"/>
    <lineage>
        <taxon>Eukaryota</taxon>
        <taxon>Fungi</taxon>
        <taxon>Dikarya</taxon>
        <taxon>Basidiomycota</taxon>
        <taxon>Agaricomycotina</taxon>
        <taxon>Agaricomycetes</taxon>
        <taxon>Agaricomycetidae</taxon>
        <taxon>Agaricales</taxon>
        <taxon>Marasmiineae</taxon>
        <taxon>Mycenaceae</taxon>
        <taxon>Mycena</taxon>
    </lineage>
</organism>
<reference evidence="8" key="1">
    <citation type="submission" date="2023-03" db="EMBL/GenBank/DDBJ databases">
        <title>Massive genome expansion in bonnet fungi (Mycena s.s.) driven by repeated elements and novel gene families across ecological guilds.</title>
        <authorList>
            <consortium name="Lawrence Berkeley National Laboratory"/>
            <person name="Harder C.B."/>
            <person name="Miyauchi S."/>
            <person name="Viragh M."/>
            <person name="Kuo A."/>
            <person name="Thoen E."/>
            <person name="Andreopoulos B."/>
            <person name="Lu D."/>
            <person name="Skrede I."/>
            <person name="Drula E."/>
            <person name="Henrissat B."/>
            <person name="Morin E."/>
            <person name="Kohler A."/>
            <person name="Barry K."/>
            <person name="LaButti K."/>
            <person name="Morin E."/>
            <person name="Salamov A."/>
            <person name="Lipzen A."/>
            <person name="Mereny Z."/>
            <person name="Hegedus B."/>
            <person name="Baldrian P."/>
            <person name="Stursova M."/>
            <person name="Weitz H."/>
            <person name="Taylor A."/>
            <person name="Grigoriev I.V."/>
            <person name="Nagy L.G."/>
            <person name="Martin F."/>
            <person name="Kauserud H."/>
        </authorList>
    </citation>
    <scope>NUCLEOTIDE SEQUENCE</scope>
    <source>
        <strain evidence="8">CBHHK182m</strain>
    </source>
</reference>
<keyword evidence="4 7" id="KW-1133">Transmembrane helix</keyword>
<protein>
    <recommendedName>
        <fullName evidence="10">DUF726-domain-containing protein</fullName>
    </recommendedName>
</protein>
<keyword evidence="3 7" id="KW-0812">Transmembrane</keyword>
<feature type="compositionally biased region" description="Polar residues" evidence="6">
    <location>
        <begin position="1535"/>
        <end position="1547"/>
    </location>
</feature>
<dbReference type="SUPFAM" id="SSF53474">
    <property type="entry name" value="alpha/beta-Hydrolases"/>
    <property type="match status" value="1"/>
</dbReference>
<feature type="compositionally biased region" description="Basic and acidic residues" evidence="6">
    <location>
        <begin position="1415"/>
        <end position="1424"/>
    </location>
</feature>
<feature type="transmembrane region" description="Helical" evidence="7">
    <location>
        <begin position="1119"/>
        <end position="1139"/>
    </location>
</feature>
<keyword evidence="5 7" id="KW-0472">Membrane</keyword>
<proteinExistence type="inferred from homology"/>
<evidence type="ECO:0000256" key="6">
    <source>
        <dbReference type="SAM" id="MobiDB-lite"/>
    </source>
</evidence>
<evidence type="ECO:0000256" key="5">
    <source>
        <dbReference type="ARBA" id="ARBA00023136"/>
    </source>
</evidence>
<evidence type="ECO:0000256" key="3">
    <source>
        <dbReference type="ARBA" id="ARBA00022692"/>
    </source>
</evidence>
<sequence length="1583" mass="175038">MHHLILPVIPVDYEAELKASRDALAATDARCDALMLKLDTAWARIYANNLQPVDPTLPSTREDFEVAFEARHHEEMRLRERNRPPRRRGAGKKTKGRSKVKGAGGKQDLLILSCLPLSILRPAIGHGQERAQRTSERSAALVPTLFRAGALPPDDMISSYAGASHVVLPVTPAVHFTTRHTHSPGYRMRTAGGNTAGATSSELRVRTAHRIRPILLLLHVKLSTLGRRAPSIPDSPILSTTMRWSCVHPRLLLPVLSALRYSSQIYLIHSIDRQSSPYCCVTIPTKECTELLHLDSRGTRAQGDRNPGKSLPIPLKRRRDNGAGRGYVKGIEHREDDEKRSAYQEPSRKAICLKNEVSLREVGRRHGGARHQAQLDDQKLRRTYLRLLQRSPRIHARCTALSSASGPNDWTPERPKKRITWAGDDARNRCGIPLRHRRQLAVEFSGAAMYSVRGKKAPQLPSLANCCFSNAGWGWGWVVTRAEMESSEERTLLIGPADDADGYWNVTVTGCNRLLERPEGNRGGNRAREAIRRKQLQGAGSRTWTCSLILIRILPTPTMNTDHYLSRIKHRKKGMVRPDPPALRPKICGRPKEGPHQRRPSGDLLERGARLSTARTPPLLLEHRRFCLIPRQKKYLSSSRDGDRDRDEDGNLRAIDDEHLRMAVFLSEWEARTRGGRCSGAGLGVEGPSTNWRRRGQGTVMKGRGGSGRLFASGSPQTHSAPERTTSGEERIAAPPVVHRARCDPHLHSGAIGGGGGGWGCGDVSSTLSDPAVSALDTVPPCSCVTANSRTRGWEMKGTWRRELFADCRAVGRVGRVTVESHAARPSPELNHIPRLRRAWVAKSAGLTSCMVAWQLQLGSFYREFGARPEQSRESAKVTETPQRPLTTPIAKENLTRAGARWERTNCTRAPAIFDPKLTTRALRGIVKLQAPRRPALWIPCTYRTGYAKGASAVNATGNRIDFDDGGYEWRSKIDRNESDYTRLRENEEDETDEVHMRTKYLFDEDKAMTPLSQMQTTRNLLTEAQHIVYVDGPESQRKEFKADGPLGNEYHGLFVLSYGARDPRAKDDRKPCQAWCPGCGLMTTHTVAIRDTFQTTPKVLTQTSTALSTADERVTLDIRWTVLCDLLLFLIFIADNVYDACFRVLLEQAALKLGFGWLDVVRFESREDAEKMEKQELIHGRQKSTRKKRYIILGGGLVIGLSAGLLAPVIGVGFGAAFSTIGTTGTTGFMTGKLDDVRLPFSVLDPVVGDKINLMEAAVITQLGYLMDNPWNNALDRAKAAGSVLKQRHLGVRPITLIGFSLGARVIFYALIELAKHKAYGIVQGVFVGTTVVPMRMWCETRSVVSGRYVNAFARNDWWRGGTVAALGPVENVPGLENVDVTDKIMGIGCSCLSFWISLGSRCFQMEPDFEGDRLAGREEDKNKKKGRFSSKKEPARPQSVSRPPTTSSFSKHNRASNLPPRVSSPLGAGVSTPTPSSPTAKDPSNAASKIPVHAEFHFNAIEDVLGKAELNPDALKIPSETEFEAPAIPPPTNRSESAPPQQQTPPVADDDRPAPLTPRVHTTTDSDALTLLAHGRGCRYG</sequence>
<evidence type="ECO:0000256" key="4">
    <source>
        <dbReference type="ARBA" id="ARBA00022989"/>
    </source>
</evidence>
<dbReference type="PANTHER" id="PTHR17920">
    <property type="entry name" value="TRANSMEMBRANE AND COILED-COIL DOMAIN-CONTAINING PROTEIN 4 TMCO4"/>
    <property type="match status" value="1"/>
</dbReference>
<feature type="region of interest" description="Disordered" evidence="6">
    <location>
        <begin position="1522"/>
        <end position="1570"/>
    </location>
</feature>
<dbReference type="Proteomes" id="UP001215598">
    <property type="component" value="Unassembled WGS sequence"/>
</dbReference>
<accession>A0AAD7HE00</accession>
<evidence type="ECO:0000256" key="1">
    <source>
        <dbReference type="ARBA" id="ARBA00004141"/>
    </source>
</evidence>
<feature type="region of interest" description="Disordered" evidence="6">
    <location>
        <begin position="180"/>
        <end position="201"/>
    </location>
</feature>
<comment type="subcellular location">
    <subcellularLocation>
        <location evidence="1">Membrane</location>
        <topology evidence="1">Multi-pass membrane protein</topology>
    </subcellularLocation>
</comment>
<feature type="compositionally biased region" description="Polar residues" evidence="6">
    <location>
        <begin position="714"/>
        <end position="725"/>
    </location>
</feature>
<comment type="caution">
    <text evidence="8">The sequence shown here is derived from an EMBL/GenBank/DDBJ whole genome shotgun (WGS) entry which is preliminary data.</text>
</comment>
<feature type="region of interest" description="Disordered" evidence="6">
    <location>
        <begin position="571"/>
        <end position="611"/>
    </location>
</feature>
<feature type="compositionally biased region" description="Basic and acidic residues" evidence="6">
    <location>
        <begin position="298"/>
        <end position="307"/>
    </location>
</feature>
<feature type="compositionally biased region" description="Basic residues" evidence="6">
    <location>
        <begin position="84"/>
        <end position="100"/>
    </location>
</feature>
<evidence type="ECO:0000256" key="7">
    <source>
        <dbReference type="SAM" id="Phobius"/>
    </source>
</evidence>
<dbReference type="Pfam" id="PF05277">
    <property type="entry name" value="DUF726"/>
    <property type="match status" value="2"/>
</dbReference>
<comment type="similarity">
    <text evidence="2">Belongs to the TMCO4 family.</text>
</comment>
<feature type="compositionally biased region" description="Polar residues" evidence="6">
    <location>
        <begin position="1440"/>
        <end position="1452"/>
    </location>
</feature>
<dbReference type="PANTHER" id="PTHR17920:SF3">
    <property type="entry name" value="TRANSMEMBRANE AND COILED-COIL DOMAIN-CONTAINING PROTEIN 4"/>
    <property type="match status" value="1"/>
</dbReference>
<dbReference type="InterPro" id="IPR007941">
    <property type="entry name" value="DUF726"/>
</dbReference>
<feature type="region of interest" description="Disordered" evidence="6">
    <location>
        <begin position="298"/>
        <end position="326"/>
    </location>
</feature>
<gene>
    <name evidence="8" type="ORF">B0H16DRAFT_1475548</name>
</gene>
<keyword evidence="9" id="KW-1185">Reference proteome</keyword>
<evidence type="ECO:0000256" key="2">
    <source>
        <dbReference type="ARBA" id="ARBA00009824"/>
    </source>
</evidence>
<evidence type="ECO:0000313" key="9">
    <source>
        <dbReference type="Proteomes" id="UP001215598"/>
    </source>
</evidence>
<dbReference type="EMBL" id="JARKIB010000264">
    <property type="protein sequence ID" value="KAJ7718550.1"/>
    <property type="molecule type" value="Genomic_DNA"/>
</dbReference>
<dbReference type="GO" id="GO:0016020">
    <property type="term" value="C:membrane"/>
    <property type="evidence" value="ECO:0007669"/>
    <property type="project" value="UniProtKB-SubCell"/>
</dbReference>
<evidence type="ECO:0000313" key="8">
    <source>
        <dbReference type="EMBL" id="KAJ7718550.1"/>
    </source>
</evidence>
<feature type="region of interest" description="Disordered" evidence="6">
    <location>
        <begin position="76"/>
        <end position="103"/>
    </location>
</feature>